<keyword evidence="1" id="KW-0812">Transmembrane</keyword>
<name>A0A3B0R0X0_9ZZZZ</name>
<evidence type="ECO:0008006" key="3">
    <source>
        <dbReference type="Google" id="ProtNLM"/>
    </source>
</evidence>
<organism evidence="2">
    <name type="scientific">hydrothermal vent metagenome</name>
    <dbReference type="NCBI Taxonomy" id="652676"/>
    <lineage>
        <taxon>unclassified sequences</taxon>
        <taxon>metagenomes</taxon>
        <taxon>ecological metagenomes</taxon>
    </lineage>
</organism>
<proteinExistence type="predicted"/>
<keyword evidence="1" id="KW-1133">Transmembrane helix</keyword>
<keyword evidence="1" id="KW-0472">Membrane</keyword>
<reference evidence="2" key="1">
    <citation type="submission" date="2018-06" db="EMBL/GenBank/DDBJ databases">
        <authorList>
            <person name="Zhirakovskaya E."/>
        </authorList>
    </citation>
    <scope>NUCLEOTIDE SEQUENCE</scope>
</reference>
<accession>A0A3B0R0X0</accession>
<protein>
    <recommendedName>
        <fullName evidence="3">FUSC family protein</fullName>
    </recommendedName>
</protein>
<dbReference type="AlphaFoldDB" id="A0A3B0R0X0"/>
<gene>
    <name evidence="2" type="ORF">MNBD_BACTEROID02-864</name>
</gene>
<dbReference type="EMBL" id="UOEB01000271">
    <property type="protein sequence ID" value="VAV85979.1"/>
    <property type="molecule type" value="Genomic_DNA"/>
</dbReference>
<feature type="transmembrane region" description="Helical" evidence="1">
    <location>
        <begin position="26"/>
        <end position="43"/>
    </location>
</feature>
<sequence>MRQLFIILSLIFAALGLVLSVLPFGMIALIPIIAAFIFGLIAFRVSKKSNKSTKIIKAIFLVVIISLCISIYRSVFETNVIENDDIETIKKEKQSDQESIDELESLEIEN</sequence>
<evidence type="ECO:0000256" key="1">
    <source>
        <dbReference type="SAM" id="Phobius"/>
    </source>
</evidence>
<evidence type="ECO:0000313" key="2">
    <source>
        <dbReference type="EMBL" id="VAV85979.1"/>
    </source>
</evidence>
<feature type="transmembrane region" description="Helical" evidence="1">
    <location>
        <begin position="55"/>
        <end position="75"/>
    </location>
</feature>